<dbReference type="PANTHER" id="PTHR36180">
    <property type="entry name" value="DNA-BINDING PROTEIN-RELATED-RELATED"/>
    <property type="match status" value="1"/>
</dbReference>
<dbReference type="Pfam" id="PF02498">
    <property type="entry name" value="Bro-N"/>
    <property type="match status" value="1"/>
</dbReference>
<dbReference type="PANTHER" id="PTHR36180:SF2">
    <property type="entry name" value="BRO FAMILY PROTEIN"/>
    <property type="match status" value="1"/>
</dbReference>
<organism evidence="2 3">
    <name type="scientific">Thalassospira lohafexi</name>
    <dbReference type="NCBI Taxonomy" id="744227"/>
    <lineage>
        <taxon>Bacteria</taxon>
        <taxon>Pseudomonadati</taxon>
        <taxon>Pseudomonadota</taxon>
        <taxon>Alphaproteobacteria</taxon>
        <taxon>Rhodospirillales</taxon>
        <taxon>Thalassospiraceae</taxon>
        <taxon>Thalassospira</taxon>
    </lineage>
</organism>
<sequence>MTEIIPFSFEGAEIRTVYRNDDPWFVAMDICEALGIANSRDAMDRLDDDEKDEVGLSDAIGRKQEMTVINESGLYILILRSRNAVKPGTLQHRFRKWVTSEVLPTIRKTSLYDAGTSEAAPDLQAGTRNPGYRLFEAIIRPDGNWGKVWAVPVYRLGDTDYWNVPLLLEAYCGSRDFPAHLSPHDYAYNLMRELPELQAASPLWVAHHFNLKIIIQGANGGYDKRTREFLEQIENAHLTEKPLRSGTVVHLRDVTKQPS</sequence>
<dbReference type="RefSeq" id="WP_101304763.1">
    <property type="nucleotide sequence ID" value="NZ_NXGX01000011.1"/>
</dbReference>
<dbReference type="PROSITE" id="PS51750">
    <property type="entry name" value="BRO_N"/>
    <property type="match status" value="1"/>
</dbReference>
<comment type="caution">
    <text evidence="2">The sequence shown here is derived from an EMBL/GenBank/DDBJ whole genome shotgun (WGS) entry which is preliminary data.</text>
</comment>
<reference evidence="2 3" key="1">
    <citation type="submission" date="2017-09" db="EMBL/GenBank/DDBJ databases">
        <title>Biodiversity and function of Thalassospira species in the particle-attached aromatic-hydrocarbon-degrading consortia from the surface seawater of the China South Sea.</title>
        <authorList>
            <person name="Dong C."/>
            <person name="Lai Q."/>
            <person name="Shao Z."/>
        </authorList>
    </citation>
    <scope>NUCLEOTIDE SEQUENCE [LARGE SCALE GENOMIC DNA]</scope>
    <source>
        <strain evidence="2 3">139Z-12</strain>
    </source>
</reference>
<dbReference type="AlphaFoldDB" id="A0A2N3L173"/>
<name>A0A2N3L173_9PROT</name>
<evidence type="ECO:0000313" key="3">
    <source>
        <dbReference type="Proteomes" id="UP000233332"/>
    </source>
</evidence>
<evidence type="ECO:0000259" key="1">
    <source>
        <dbReference type="PROSITE" id="PS51750"/>
    </source>
</evidence>
<dbReference type="InterPro" id="IPR003497">
    <property type="entry name" value="BRO_N_domain"/>
</dbReference>
<accession>A0A2N3L173</accession>
<proteinExistence type="predicted"/>
<protein>
    <recommendedName>
        <fullName evidence="1">Bro-N domain-containing protein</fullName>
    </recommendedName>
</protein>
<dbReference type="EMBL" id="NXGX01000011">
    <property type="protein sequence ID" value="PKR56569.1"/>
    <property type="molecule type" value="Genomic_DNA"/>
</dbReference>
<evidence type="ECO:0000313" key="2">
    <source>
        <dbReference type="EMBL" id="PKR56569.1"/>
    </source>
</evidence>
<dbReference type="Proteomes" id="UP000233332">
    <property type="component" value="Unassembled WGS sequence"/>
</dbReference>
<keyword evidence="3" id="KW-1185">Reference proteome</keyword>
<feature type="domain" description="Bro-N" evidence="1">
    <location>
        <begin position="1"/>
        <end position="110"/>
    </location>
</feature>
<gene>
    <name evidence="2" type="ORF">COO92_20275</name>
</gene>
<dbReference type="SMART" id="SM01040">
    <property type="entry name" value="Bro-N"/>
    <property type="match status" value="1"/>
</dbReference>